<dbReference type="GO" id="GO:0000480">
    <property type="term" value="P:endonucleolytic cleavage in 5'-ETS of tricistronic rRNA transcript (SSU-rRNA, 5.8S rRNA, LSU-rRNA)"/>
    <property type="evidence" value="ECO:0007669"/>
    <property type="project" value="EnsemblFungi"/>
</dbReference>
<evidence type="ECO:0000256" key="7">
    <source>
        <dbReference type="ARBA" id="ARBA00076388"/>
    </source>
</evidence>
<evidence type="ECO:0000313" key="11">
    <source>
        <dbReference type="Proteomes" id="UP000000314"/>
    </source>
</evidence>
<feature type="compositionally biased region" description="Basic and acidic residues" evidence="8">
    <location>
        <begin position="244"/>
        <end position="272"/>
    </location>
</feature>
<dbReference type="InterPro" id="IPR006984">
    <property type="entry name" value="Fcf1/UTP23"/>
</dbReference>
<dbReference type="PANTHER" id="PTHR12416">
    <property type="entry name" value="RRNA-PROCESSING PROTEIN UTP23 HOMOLOG"/>
    <property type="match status" value="1"/>
</dbReference>
<dbReference type="SUPFAM" id="SSF88723">
    <property type="entry name" value="PIN domain-like"/>
    <property type="match status" value="1"/>
</dbReference>
<accession>C4R596</accession>
<organism evidence="10 11">
    <name type="scientific">Komagataella phaffii (strain GS115 / ATCC 20864)</name>
    <name type="common">Yeast</name>
    <name type="synonym">Pichia pastoris</name>
    <dbReference type="NCBI Taxonomy" id="644223"/>
    <lineage>
        <taxon>Eukaryota</taxon>
        <taxon>Fungi</taxon>
        <taxon>Dikarya</taxon>
        <taxon>Ascomycota</taxon>
        <taxon>Saccharomycotina</taxon>
        <taxon>Pichiomycetes</taxon>
        <taxon>Pichiales</taxon>
        <taxon>Pichiaceae</taxon>
        <taxon>Komagataella</taxon>
    </lineage>
</organism>
<dbReference type="CDD" id="cd09865">
    <property type="entry name" value="PIN_ScUtp23p-like"/>
    <property type="match status" value="1"/>
</dbReference>
<dbReference type="SMR" id="C4R596"/>
<name>C4R596_KOMPG</name>
<evidence type="ECO:0000259" key="9">
    <source>
        <dbReference type="Pfam" id="PF24779"/>
    </source>
</evidence>
<evidence type="ECO:0000256" key="3">
    <source>
        <dbReference type="ARBA" id="ARBA00022552"/>
    </source>
</evidence>
<feature type="domain" description="UTP23 sensor motif region" evidence="9">
    <location>
        <begin position="195"/>
        <end position="213"/>
    </location>
</feature>
<dbReference type="GO" id="GO:0000447">
    <property type="term" value="P:endonucleolytic cleavage in ITS1 to separate SSU-rRNA from 5.8S rRNA and LSU-rRNA from tricistronic rRNA transcript (SSU-rRNA, 5.8S rRNA, LSU-rRNA)"/>
    <property type="evidence" value="ECO:0007669"/>
    <property type="project" value="EnsemblFungi"/>
</dbReference>
<evidence type="ECO:0000256" key="8">
    <source>
        <dbReference type="SAM" id="MobiDB-lite"/>
    </source>
</evidence>
<evidence type="ECO:0000313" key="10">
    <source>
        <dbReference type="EMBL" id="CAY70732.1"/>
    </source>
</evidence>
<comment type="subcellular location">
    <subcellularLocation>
        <location evidence="1">Nucleus</location>
        <location evidence="1">Nucleolus</location>
    </subcellularLocation>
</comment>
<dbReference type="RefSeq" id="XP_002492911.1">
    <property type="nucleotide sequence ID" value="XM_002492866.1"/>
</dbReference>
<dbReference type="GO" id="GO:0000472">
    <property type="term" value="P:endonucleolytic cleavage to generate mature 5'-end of SSU-rRNA from (SSU-rRNA, 5.8S rRNA, LSU-rRNA)"/>
    <property type="evidence" value="ECO:0007669"/>
    <property type="project" value="EnsemblFungi"/>
</dbReference>
<keyword evidence="3" id="KW-0698">rRNA processing</keyword>
<dbReference type="STRING" id="644223.C4R596"/>
<evidence type="ECO:0000256" key="4">
    <source>
        <dbReference type="ARBA" id="ARBA00023242"/>
    </source>
</evidence>
<evidence type="ECO:0000256" key="1">
    <source>
        <dbReference type="ARBA" id="ARBA00004604"/>
    </source>
</evidence>
<dbReference type="InParanoid" id="C4R596"/>
<keyword evidence="4" id="KW-0539">Nucleus</keyword>
<proteinExistence type="inferred from homology"/>
<dbReference type="InterPro" id="IPR029060">
    <property type="entry name" value="PIN-like_dom_sf"/>
</dbReference>
<feature type="compositionally biased region" description="Basic and acidic residues" evidence="8">
    <location>
        <begin position="215"/>
        <end position="224"/>
    </location>
</feature>
<dbReference type="EMBL" id="FN392321">
    <property type="protein sequence ID" value="CAY70732.1"/>
    <property type="molecule type" value="Genomic_DNA"/>
</dbReference>
<dbReference type="eggNOG" id="KOG3164">
    <property type="taxonomic scope" value="Eukaryota"/>
</dbReference>
<evidence type="ECO:0000256" key="6">
    <source>
        <dbReference type="ARBA" id="ARBA00038503"/>
    </source>
</evidence>
<dbReference type="Gene3D" id="3.40.50.1010">
    <property type="entry name" value="5'-nuclease"/>
    <property type="match status" value="1"/>
</dbReference>
<sequence>MRQKRAKSYRKQMGVYLHAFKFREPYQTLLDDQIILQCHRTAFDLEKGLNRTVQSEVKPMITQCCMQALYMSRDEGAIEMAKRFERRRCNHNYKEPKTPSECIEDVVVVDGKNKHRYVVATLDEGLRNALRVIPGVPLIYINRSVMIMEPLSKASKAVQIAVESGKLTGGLNDAKLAGLRQKDDGLEAEGAPKSKKRSGPKGPNPLSVKKKKKEPKPLNDKENASKPGNTEEAQPKKRRRKHGKSGEKPEEKSKEKSDEKSQQNNEADHVGTHAETSAQAVEEFEQHSQDD</sequence>
<comment type="function">
    <text evidence="5">Involved in rRNA-processing and ribosome biogenesis.</text>
</comment>
<dbReference type="Pfam" id="PF04900">
    <property type="entry name" value="Fcf1"/>
    <property type="match status" value="1"/>
</dbReference>
<dbReference type="KEGG" id="ppa:PAS_chr3_0683"/>
<dbReference type="AlphaFoldDB" id="C4R596"/>
<dbReference type="Proteomes" id="UP000000314">
    <property type="component" value="Chromosome 3"/>
</dbReference>
<dbReference type="HOGENOM" id="CLU_053567_1_1_1"/>
<dbReference type="Pfam" id="PF24779">
    <property type="entry name" value="UTP23_sensor"/>
    <property type="match status" value="1"/>
</dbReference>
<dbReference type="GO" id="GO:0032040">
    <property type="term" value="C:small-subunit processome"/>
    <property type="evidence" value="ECO:0007669"/>
    <property type="project" value="EnsemblFungi"/>
</dbReference>
<dbReference type="OrthoDB" id="25675at2759"/>
<feature type="region of interest" description="Disordered" evidence="8">
    <location>
        <begin position="178"/>
        <end position="291"/>
    </location>
</feature>
<comment type="similarity">
    <text evidence="6">Belongs to the UTP23/FCF1 family. UTP23 subfamily.</text>
</comment>
<dbReference type="FunCoup" id="C4R596">
    <property type="interactions" value="1073"/>
</dbReference>
<protein>
    <recommendedName>
        <fullName evidence="7">U three protein 23</fullName>
    </recommendedName>
</protein>
<keyword evidence="11" id="KW-1185">Reference proteome</keyword>
<evidence type="ECO:0000256" key="5">
    <source>
        <dbReference type="ARBA" id="ARBA00037300"/>
    </source>
</evidence>
<gene>
    <name evidence="10" type="ordered locus">PAS_chr3_0683</name>
</gene>
<dbReference type="OMA" id="CCMQALY"/>
<keyword evidence="2" id="KW-0690">Ribosome biogenesis</keyword>
<evidence type="ECO:0000256" key="2">
    <source>
        <dbReference type="ARBA" id="ARBA00022517"/>
    </source>
</evidence>
<dbReference type="InterPro" id="IPR057776">
    <property type="entry name" value="UTP23_sensor"/>
</dbReference>
<reference evidence="10 11" key="1">
    <citation type="journal article" date="2009" name="Nat. Biotechnol.">
        <title>Genome sequence of the recombinant protein production host Pichia pastoris.</title>
        <authorList>
            <person name="De Schutter K."/>
            <person name="Lin Y.C."/>
            <person name="Tiels P."/>
            <person name="Van Hecke A."/>
            <person name="Glinka S."/>
            <person name="Weber-Lehmann J."/>
            <person name="Rouze P."/>
            <person name="Van de Peer Y."/>
            <person name="Callewaert N."/>
        </authorList>
    </citation>
    <scope>NUCLEOTIDE SEQUENCE [LARGE SCALE GENOMIC DNA]</scope>
    <source>
        <strain evidence="11">GS115 / ATCC 20864</strain>
    </source>
</reference>
<dbReference type="GO" id="GO:0070181">
    <property type="term" value="F:small ribosomal subunit rRNA binding"/>
    <property type="evidence" value="ECO:0007669"/>
    <property type="project" value="EnsemblFungi"/>
</dbReference>
<dbReference type="GeneID" id="8200383"/>
<dbReference type="FunFam" id="3.40.50.1010:FF:000006">
    <property type="entry name" value="rRNA-processing protein UTP23 homolog"/>
    <property type="match status" value="1"/>
</dbReference>